<keyword evidence="2" id="KW-1185">Reference proteome</keyword>
<sequence length="70" mass="8257">ISRKIELYQRHPDNLYCLTIAQDEVRVRLWARETDWQMTELTSLDDKLRLPAFGFDVKLSEIYRGTSLAA</sequence>
<reference evidence="1 2" key="1">
    <citation type="submission" date="2017-07" db="EMBL/GenBank/DDBJ databases">
        <title>Draft Genome Sequences of Select Purple Nonsulfur Bacteria.</title>
        <authorList>
            <person name="Lasarre B."/>
            <person name="Mckinlay J.B."/>
        </authorList>
    </citation>
    <scope>NUCLEOTIDE SEQUENCE [LARGE SCALE GENOMIC DNA]</scope>
    <source>
        <strain evidence="1 2">DSM 5909</strain>
    </source>
</reference>
<accession>A0A327K2J2</accession>
<dbReference type="AlphaFoldDB" id="A0A327K2J2"/>
<organism evidence="1 2">
    <name type="scientific">Rhodoplanes roseus</name>
    <dbReference type="NCBI Taxonomy" id="29409"/>
    <lineage>
        <taxon>Bacteria</taxon>
        <taxon>Pseudomonadati</taxon>
        <taxon>Pseudomonadota</taxon>
        <taxon>Alphaproteobacteria</taxon>
        <taxon>Hyphomicrobiales</taxon>
        <taxon>Nitrobacteraceae</taxon>
        <taxon>Rhodoplanes</taxon>
    </lineage>
</organism>
<name>A0A327K2J2_9BRAD</name>
<protein>
    <submittedName>
        <fullName evidence="1">Uncharacterized protein</fullName>
    </submittedName>
</protein>
<gene>
    <name evidence="1" type="ORF">CH341_32350</name>
</gene>
<dbReference type="Proteomes" id="UP000249130">
    <property type="component" value="Unassembled WGS sequence"/>
</dbReference>
<comment type="caution">
    <text evidence="1">The sequence shown here is derived from an EMBL/GenBank/DDBJ whole genome shotgun (WGS) entry which is preliminary data.</text>
</comment>
<proteinExistence type="predicted"/>
<feature type="non-terminal residue" evidence="1">
    <location>
        <position position="1"/>
    </location>
</feature>
<evidence type="ECO:0000313" key="2">
    <source>
        <dbReference type="Proteomes" id="UP000249130"/>
    </source>
</evidence>
<evidence type="ECO:0000313" key="1">
    <source>
        <dbReference type="EMBL" id="RAI32094.1"/>
    </source>
</evidence>
<dbReference type="EMBL" id="NPEX01000835">
    <property type="protein sequence ID" value="RAI32094.1"/>
    <property type="molecule type" value="Genomic_DNA"/>
</dbReference>